<evidence type="ECO:0000313" key="2">
    <source>
        <dbReference type="EMBL" id="NEU66286.1"/>
    </source>
</evidence>
<keyword evidence="3" id="KW-1185">Reference proteome</keyword>
<name>A0A6M0IDC1_9BACT</name>
<comment type="caution">
    <text evidence="2">The sequence shown here is derived from an EMBL/GenBank/DDBJ whole genome shotgun (WGS) entry which is preliminary data.</text>
</comment>
<feature type="compositionally biased region" description="Basic and acidic residues" evidence="1">
    <location>
        <begin position="55"/>
        <end position="68"/>
    </location>
</feature>
<evidence type="ECO:0000313" key="3">
    <source>
        <dbReference type="Proteomes" id="UP000477386"/>
    </source>
</evidence>
<dbReference type="AlphaFoldDB" id="A0A6M0IDC1"/>
<proteinExistence type="predicted"/>
<evidence type="ECO:0000256" key="1">
    <source>
        <dbReference type="SAM" id="MobiDB-lite"/>
    </source>
</evidence>
<accession>A0A6M0IDC1</accession>
<dbReference type="Proteomes" id="UP000477386">
    <property type="component" value="Unassembled WGS sequence"/>
</dbReference>
<dbReference type="EMBL" id="JAAGNZ010000001">
    <property type="protein sequence ID" value="NEU66286.1"/>
    <property type="molecule type" value="Genomic_DNA"/>
</dbReference>
<protein>
    <submittedName>
        <fullName evidence="2">Uncharacterized protein</fullName>
    </submittedName>
</protein>
<reference evidence="2 3" key="1">
    <citation type="submission" date="2020-02" db="EMBL/GenBank/DDBJ databases">
        <title>Draft genome sequence of two Spirosoma agri KCTC 52727 and Spirosoma terrae KCTC 52035.</title>
        <authorList>
            <person name="Rojas J."/>
            <person name="Ambika Manirajan B."/>
            <person name="Ratering S."/>
            <person name="Suarez C."/>
            <person name="Schnell S."/>
        </authorList>
    </citation>
    <scope>NUCLEOTIDE SEQUENCE [LARGE SCALE GENOMIC DNA]</scope>
    <source>
        <strain evidence="2 3">KCTC 52727</strain>
    </source>
</reference>
<feature type="region of interest" description="Disordered" evidence="1">
    <location>
        <begin position="48"/>
        <end position="68"/>
    </location>
</feature>
<sequence>MTTAVTGTLLNKTQVLDSFKELPDRVSADALIEHILFIQSVASGIEQAERGQTTPHKEAMREIRSWKK</sequence>
<gene>
    <name evidence="2" type="ORF">GK091_05280</name>
</gene>
<organism evidence="2 3">
    <name type="scientific">Spirosoma agri</name>
    <dbReference type="NCBI Taxonomy" id="1987381"/>
    <lineage>
        <taxon>Bacteria</taxon>
        <taxon>Pseudomonadati</taxon>
        <taxon>Bacteroidota</taxon>
        <taxon>Cytophagia</taxon>
        <taxon>Cytophagales</taxon>
        <taxon>Cytophagaceae</taxon>
        <taxon>Spirosoma</taxon>
    </lineage>
</organism>
<dbReference type="RefSeq" id="WP_164035558.1">
    <property type="nucleotide sequence ID" value="NZ_JAAGNZ010000001.1"/>
</dbReference>